<dbReference type="Proteomes" id="UP000887568">
    <property type="component" value="Unplaced"/>
</dbReference>
<dbReference type="AlphaFoldDB" id="A0A914AGV2"/>
<keyword evidence="6 11" id="KW-0378">Hydrolase</keyword>
<evidence type="ECO:0000256" key="3">
    <source>
        <dbReference type="ARBA" id="ARBA00004496"/>
    </source>
</evidence>
<dbReference type="GO" id="GO:0051287">
    <property type="term" value="F:NAD binding"/>
    <property type="evidence" value="ECO:0007669"/>
    <property type="project" value="TreeGrafter"/>
</dbReference>
<dbReference type="GeneID" id="119733926"/>
<dbReference type="CDD" id="cd04670">
    <property type="entry name" value="NUDIX_ASFGF2_Nudt6"/>
    <property type="match status" value="1"/>
</dbReference>
<dbReference type="PRINTS" id="PR00502">
    <property type="entry name" value="NUDIXFAMILY"/>
</dbReference>
<sequence>MFCQSILRTVASSKLSNVLKSSAKCHKSCVSRRLCCVSPTTSLLNVAKEDRFNCIHVDVGNDDRLKNCEPVGTDAFSHSLSESLSQWQVEGRTAVWLKLSTEHCHLIPLATRQGFELHHARDGHVVMSRWLRTDVSRLPSYASHQVGVAGFVLNEETEEVLMIQDKHRLVRWKFPGGLSNPGEDIQDTAMREVKEETGLQTEFKSILAFRQQHNHPGAFGCSDIYVVCRLAPLTFDLQICPAELEDARWMRVADIAASREGHSPLTLRMSKLVLRGLRKGFDRVDIAIDELPSVYNNTYKLFHRPLAS</sequence>
<dbReference type="FunFam" id="3.90.79.10:FF:000027">
    <property type="entry name" value="nucleoside diphosphate-linked moiety X motif 6"/>
    <property type="match status" value="1"/>
</dbReference>
<dbReference type="Pfam" id="PF18290">
    <property type="entry name" value="Nudix_hydro"/>
    <property type="match status" value="1"/>
</dbReference>
<evidence type="ECO:0000256" key="2">
    <source>
        <dbReference type="ARBA" id="ARBA00004173"/>
    </source>
</evidence>
<evidence type="ECO:0000256" key="10">
    <source>
        <dbReference type="ARBA" id="ARBA00068898"/>
    </source>
</evidence>
<reference evidence="13" key="1">
    <citation type="submission" date="2022-11" db="UniProtKB">
        <authorList>
            <consortium name="EnsemblMetazoa"/>
        </authorList>
    </citation>
    <scope>IDENTIFICATION</scope>
</reference>
<dbReference type="OrthoDB" id="447842at2759"/>
<dbReference type="Pfam" id="PF00293">
    <property type="entry name" value="NUDIX"/>
    <property type="match status" value="1"/>
</dbReference>
<accession>A0A914AGV2</accession>
<dbReference type="Gene3D" id="3.40.630.30">
    <property type="match status" value="1"/>
</dbReference>
<evidence type="ECO:0000256" key="8">
    <source>
        <dbReference type="ARBA" id="ARBA00023242"/>
    </source>
</evidence>
<evidence type="ECO:0000256" key="5">
    <source>
        <dbReference type="ARBA" id="ARBA00022490"/>
    </source>
</evidence>
<dbReference type="InterPro" id="IPR020084">
    <property type="entry name" value="NUDIX_hydrolase_CS"/>
</dbReference>
<evidence type="ECO:0000256" key="1">
    <source>
        <dbReference type="ARBA" id="ARBA00004123"/>
    </source>
</evidence>
<evidence type="ECO:0000256" key="9">
    <source>
        <dbReference type="ARBA" id="ARBA00057091"/>
    </source>
</evidence>
<evidence type="ECO:0000313" key="13">
    <source>
        <dbReference type="EnsemblMetazoa" id="XP_038063215.1"/>
    </source>
</evidence>
<dbReference type="InterPro" id="IPR020476">
    <property type="entry name" value="Nudix_hydrolase"/>
</dbReference>
<dbReference type="PANTHER" id="PTHR13994">
    <property type="entry name" value="NUDIX HYDROLASE RELATED"/>
    <property type="match status" value="1"/>
</dbReference>
<evidence type="ECO:0000256" key="4">
    <source>
        <dbReference type="ARBA" id="ARBA00005582"/>
    </source>
</evidence>
<keyword evidence="14" id="KW-1185">Reference proteome</keyword>
<evidence type="ECO:0000256" key="11">
    <source>
        <dbReference type="RuleBase" id="RU003476"/>
    </source>
</evidence>
<dbReference type="Gene3D" id="3.90.79.10">
    <property type="entry name" value="Nucleoside Triphosphate Pyrophosphohydrolase"/>
    <property type="match status" value="1"/>
</dbReference>
<dbReference type="InterPro" id="IPR003293">
    <property type="entry name" value="Nudix_hydrolase6-like"/>
</dbReference>
<dbReference type="GO" id="GO:0005739">
    <property type="term" value="C:mitochondrion"/>
    <property type="evidence" value="ECO:0007669"/>
    <property type="project" value="UniProtKB-SubCell"/>
</dbReference>
<dbReference type="InterPro" id="IPR040618">
    <property type="entry name" value="Pre-Nudix"/>
</dbReference>
<comment type="similarity">
    <text evidence="4 11">Belongs to the Nudix hydrolase family.</text>
</comment>
<dbReference type="PROSITE" id="PS00893">
    <property type="entry name" value="NUDIX_BOX"/>
    <property type="match status" value="1"/>
</dbReference>
<evidence type="ECO:0000313" key="14">
    <source>
        <dbReference type="Proteomes" id="UP000887568"/>
    </source>
</evidence>
<evidence type="ECO:0000256" key="7">
    <source>
        <dbReference type="ARBA" id="ARBA00023128"/>
    </source>
</evidence>
<organism evidence="13 14">
    <name type="scientific">Patiria miniata</name>
    <name type="common">Bat star</name>
    <name type="synonym">Asterina miniata</name>
    <dbReference type="NCBI Taxonomy" id="46514"/>
    <lineage>
        <taxon>Eukaryota</taxon>
        <taxon>Metazoa</taxon>
        <taxon>Echinodermata</taxon>
        <taxon>Eleutherozoa</taxon>
        <taxon>Asterozoa</taxon>
        <taxon>Asteroidea</taxon>
        <taxon>Valvatacea</taxon>
        <taxon>Valvatida</taxon>
        <taxon>Asterinidae</taxon>
        <taxon>Patiria</taxon>
    </lineage>
</organism>
<dbReference type="GO" id="GO:0047631">
    <property type="term" value="F:ADP-ribose diphosphatase activity"/>
    <property type="evidence" value="ECO:0007669"/>
    <property type="project" value="TreeGrafter"/>
</dbReference>
<dbReference type="PRINTS" id="PR01356">
    <property type="entry name" value="GFGPROTEIN"/>
</dbReference>
<keyword evidence="7" id="KW-0496">Mitochondrion</keyword>
<dbReference type="EnsemblMetazoa" id="XM_038207287.1">
    <property type="protein sequence ID" value="XP_038063215.1"/>
    <property type="gene ID" value="LOC119733926"/>
</dbReference>
<dbReference type="InterPro" id="IPR000086">
    <property type="entry name" value="NUDIX_hydrolase_dom"/>
</dbReference>
<dbReference type="InterPro" id="IPR015797">
    <property type="entry name" value="NUDIX_hydrolase-like_dom_sf"/>
</dbReference>
<dbReference type="PANTHER" id="PTHR13994:SF46">
    <property type="entry name" value="NUCLEOSIDE DIPHOSPHATE-LINKED MOIETY X MOTIF 6"/>
    <property type="match status" value="1"/>
</dbReference>
<name>A0A914AGV2_PATMI</name>
<dbReference type="GO" id="GO:0005634">
    <property type="term" value="C:nucleus"/>
    <property type="evidence" value="ECO:0007669"/>
    <property type="project" value="UniProtKB-SubCell"/>
</dbReference>
<dbReference type="PROSITE" id="PS51462">
    <property type="entry name" value="NUDIX"/>
    <property type="match status" value="1"/>
</dbReference>
<keyword evidence="5" id="KW-0963">Cytoplasm</keyword>
<dbReference type="OMA" id="WRAEGHI"/>
<dbReference type="GO" id="GO:0035529">
    <property type="term" value="F:NADH pyrophosphatase activity"/>
    <property type="evidence" value="ECO:0007669"/>
    <property type="project" value="TreeGrafter"/>
</dbReference>
<protein>
    <recommendedName>
        <fullName evidence="10">Nucleoside diphosphate-linked moiety X motif 6</fullName>
    </recommendedName>
</protein>
<evidence type="ECO:0000256" key="6">
    <source>
        <dbReference type="ARBA" id="ARBA00022801"/>
    </source>
</evidence>
<dbReference type="SUPFAM" id="SSF55811">
    <property type="entry name" value="Nudix"/>
    <property type="match status" value="1"/>
</dbReference>
<dbReference type="RefSeq" id="XP_038063215.1">
    <property type="nucleotide sequence ID" value="XM_038207287.1"/>
</dbReference>
<keyword evidence="8" id="KW-0539">Nucleus</keyword>
<feature type="domain" description="Nudix hydrolase" evidence="12">
    <location>
        <begin position="143"/>
        <end position="273"/>
    </location>
</feature>
<comment type="function">
    <text evidence="9">May contribute to the regulation of cell proliferation.</text>
</comment>
<comment type="subcellular location">
    <subcellularLocation>
        <location evidence="3">Cytoplasm</location>
    </subcellularLocation>
    <subcellularLocation>
        <location evidence="2">Mitochondrion</location>
    </subcellularLocation>
    <subcellularLocation>
        <location evidence="1">Nucleus</location>
    </subcellularLocation>
</comment>
<proteinExistence type="inferred from homology"/>
<evidence type="ECO:0000259" key="12">
    <source>
        <dbReference type="PROSITE" id="PS51462"/>
    </source>
</evidence>